<organism evidence="2 3">
    <name type="scientific">Acrocarpospora corrugata</name>
    <dbReference type="NCBI Taxonomy" id="35763"/>
    <lineage>
        <taxon>Bacteria</taxon>
        <taxon>Bacillati</taxon>
        <taxon>Actinomycetota</taxon>
        <taxon>Actinomycetes</taxon>
        <taxon>Streptosporangiales</taxon>
        <taxon>Streptosporangiaceae</taxon>
        <taxon>Acrocarpospora</taxon>
    </lineage>
</organism>
<proteinExistence type="predicted"/>
<evidence type="ECO:0000256" key="1">
    <source>
        <dbReference type="SAM" id="MobiDB-lite"/>
    </source>
</evidence>
<reference evidence="2 3" key="1">
    <citation type="submission" date="2019-10" db="EMBL/GenBank/DDBJ databases">
        <title>Whole genome shotgun sequence of Acrocarpospora corrugata NBRC 13972.</title>
        <authorList>
            <person name="Ichikawa N."/>
            <person name="Kimura A."/>
            <person name="Kitahashi Y."/>
            <person name="Komaki H."/>
            <person name="Oguchi A."/>
        </authorList>
    </citation>
    <scope>NUCLEOTIDE SEQUENCE [LARGE SCALE GENOMIC DNA]</scope>
    <source>
        <strain evidence="2 3">NBRC 13972</strain>
    </source>
</reference>
<evidence type="ECO:0000313" key="3">
    <source>
        <dbReference type="Proteomes" id="UP000334990"/>
    </source>
</evidence>
<sequence length="153" mass="16236">MAVGWLEACLLGAAGGAIVEVVSLWGYLTAWQQDRRRVRAETPARKNRRLPPLSDYVDPAADLLVALTRLGIGALAGFLLKDQITGALAAIAVGAAGPAFLRQLGTTRVVQQAAANGQFDVLPMESLAELGQAAPPSRPRPTARRRTVEEVVE</sequence>
<protein>
    <submittedName>
        <fullName evidence="2">Uncharacterized protein</fullName>
    </submittedName>
</protein>
<name>A0A5M3VSA7_9ACTN</name>
<dbReference type="EMBL" id="BLAD01000040">
    <property type="protein sequence ID" value="GER99535.1"/>
    <property type="molecule type" value="Genomic_DNA"/>
</dbReference>
<accession>A0A5M3VSA7</accession>
<keyword evidence="3" id="KW-1185">Reference proteome</keyword>
<comment type="caution">
    <text evidence="2">The sequence shown here is derived from an EMBL/GenBank/DDBJ whole genome shotgun (WGS) entry which is preliminary data.</text>
</comment>
<evidence type="ECO:0000313" key="2">
    <source>
        <dbReference type="EMBL" id="GER99535.1"/>
    </source>
</evidence>
<gene>
    <name evidence="2" type="ORF">Acor_15990</name>
</gene>
<dbReference type="AlphaFoldDB" id="A0A5M3VSA7"/>
<feature type="region of interest" description="Disordered" evidence="1">
    <location>
        <begin position="131"/>
        <end position="153"/>
    </location>
</feature>
<dbReference type="Proteomes" id="UP000334990">
    <property type="component" value="Unassembled WGS sequence"/>
</dbReference>